<dbReference type="InterPro" id="IPR006059">
    <property type="entry name" value="SBP"/>
</dbReference>
<proteinExistence type="predicted"/>
<dbReference type="PANTHER" id="PTHR43649:SF33">
    <property type="entry name" value="POLYGALACTURONAN_RHAMNOGALACTURONAN-BINDING PROTEIN YTCQ"/>
    <property type="match status" value="1"/>
</dbReference>
<organism evidence="7 8">
    <name type="scientific">Virgibacillus necropolis</name>
    <dbReference type="NCBI Taxonomy" id="163877"/>
    <lineage>
        <taxon>Bacteria</taxon>
        <taxon>Bacillati</taxon>
        <taxon>Bacillota</taxon>
        <taxon>Bacilli</taxon>
        <taxon>Bacillales</taxon>
        <taxon>Bacillaceae</taxon>
        <taxon>Virgibacillus</taxon>
    </lineage>
</organism>
<dbReference type="PROSITE" id="PS51257">
    <property type="entry name" value="PROKAR_LIPOPROTEIN"/>
    <property type="match status" value="1"/>
</dbReference>
<dbReference type="PANTHER" id="PTHR43649">
    <property type="entry name" value="ARABINOSE-BINDING PROTEIN-RELATED"/>
    <property type="match status" value="1"/>
</dbReference>
<dbReference type="Pfam" id="PF01547">
    <property type="entry name" value="SBP_bac_1"/>
    <property type="match status" value="1"/>
</dbReference>
<evidence type="ECO:0000256" key="6">
    <source>
        <dbReference type="SAM" id="SignalP"/>
    </source>
</evidence>
<name>A0A221MF47_9BACI</name>
<keyword evidence="5" id="KW-0449">Lipoprotein</keyword>
<evidence type="ECO:0000313" key="7">
    <source>
        <dbReference type="EMBL" id="ASN06288.1"/>
    </source>
</evidence>
<evidence type="ECO:0000256" key="2">
    <source>
        <dbReference type="ARBA" id="ARBA00022729"/>
    </source>
</evidence>
<keyword evidence="4" id="KW-0564">Palmitate</keyword>
<dbReference type="KEGG" id="vne:CFK40_15305"/>
<keyword evidence="1" id="KW-1003">Cell membrane</keyword>
<feature type="chain" id="PRO_5038442159" description="ABC transporter substrate-binding protein" evidence="6">
    <location>
        <begin position="21"/>
        <end position="474"/>
    </location>
</feature>
<gene>
    <name evidence="7" type="ORF">CFK40_15305</name>
</gene>
<evidence type="ECO:0000313" key="8">
    <source>
        <dbReference type="Proteomes" id="UP000204391"/>
    </source>
</evidence>
<feature type="signal peptide" evidence="6">
    <location>
        <begin position="1"/>
        <end position="20"/>
    </location>
</feature>
<evidence type="ECO:0000256" key="5">
    <source>
        <dbReference type="ARBA" id="ARBA00023288"/>
    </source>
</evidence>
<dbReference type="RefSeq" id="WP_089533286.1">
    <property type="nucleotide sequence ID" value="NZ_CP022437.1"/>
</dbReference>
<evidence type="ECO:0000256" key="4">
    <source>
        <dbReference type="ARBA" id="ARBA00023139"/>
    </source>
</evidence>
<dbReference type="SUPFAM" id="SSF53850">
    <property type="entry name" value="Periplasmic binding protein-like II"/>
    <property type="match status" value="1"/>
</dbReference>
<dbReference type="AlphaFoldDB" id="A0A221MF47"/>
<dbReference type="OrthoDB" id="7918484at2"/>
<keyword evidence="8" id="KW-1185">Reference proteome</keyword>
<dbReference type="Proteomes" id="UP000204391">
    <property type="component" value="Chromosome"/>
</dbReference>
<protein>
    <recommendedName>
        <fullName evidence="9">ABC transporter substrate-binding protein</fullName>
    </recommendedName>
</protein>
<keyword evidence="3" id="KW-0472">Membrane</keyword>
<evidence type="ECO:0000256" key="3">
    <source>
        <dbReference type="ARBA" id="ARBA00023136"/>
    </source>
</evidence>
<dbReference type="EMBL" id="CP022437">
    <property type="protein sequence ID" value="ASN06288.1"/>
    <property type="molecule type" value="Genomic_DNA"/>
</dbReference>
<evidence type="ECO:0008006" key="9">
    <source>
        <dbReference type="Google" id="ProtNLM"/>
    </source>
</evidence>
<evidence type="ECO:0000256" key="1">
    <source>
        <dbReference type="ARBA" id="ARBA00022475"/>
    </source>
</evidence>
<accession>A0A221MF47</accession>
<reference evidence="7 8" key="1">
    <citation type="journal article" date="2003" name="Int. J. Syst. Evol. Microbiol.">
        <title>Virgibacillus carmonensis sp. nov., Virgibacillus necropolis sp. nov. and Virgibacillus picturae sp. nov., three novel species isolated from deteriorated mural paintings, transfer of the species of the genus salibacillus to Virgibacillus, as Virgibacillus marismortui comb. nov. and Virgibacillus salexigens comb. nov., and emended description of the genus Virgibacillus.</title>
        <authorList>
            <person name="Heyrman J."/>
            <person name="Logan N.A."/>
            <person name="Busse H.J."/>
            <person name="Balcaen A."/>
            <person name="Lebbe L."/>
            <person name="Rodriguez-Diaz M."/>
            <person name="Swings J."/>
            <person name="De Vos P."/>
        </authorList>
    </citation>
    <scope>NUCLEOTIDE SEQUENCE [LARGE SCALE GENOMIC DNA]</scope>
    <source>
        <strain evidence="7 8">LMG 19488</strain>
    </source>
</reference>
<dbReference type="InterPro" id="IPR050490">
    <property type="entry name" value="Bact_solute-bd_prot1"/>
</dbReference>
<dbReference type="Gene3D" id="3.40.190.10">
    <property type="entry name" value="Periplasmic binding protein-like II"/>
    <property type="match status" value="1"/>
</dbReference>
<sequence length="474" mass="53792">MKKFILIVCFSLMIFFTLMGCQSEASNSADDSGKTVLELWNNVAAGRSYFPKLIEAFEKEHPDIKIELNNLNVESSEAEYQAAISDKSLPDIFSTDAFTINELVDLDLVHELDDLFPKDVRAEYTEGVFDEGNASLNGHTYLFPVYKGGTYYMFYNKKVLEDLGIDKVPRTWGELNKVGQKIYKKSDGASYGLIYGGQSDWLVNAITKLFASELSPESGYDYKNGDYKYATEGYIETMKYMKDLLDNKALSPSTLETDSTVARELFVAGQAAFLIDGNWTGQLLHEDGFNDWGVVPLPTKNSDGKQYAKFGLVSNDGLYVAKNTEHWEEVKTFMEFLRENIYQEILKDGEPLIAKDVADFDVDLPFKEMNKISDIFLDMSIRVPNPIVVNPKTQEVKLELQKNAPDAAPGSILMGYLTGQVNDLQDELQKYEDGYNKAFTDAIKGHEEVTREDFKFPNWVPYEPYTEEDYKELK</sequence>
<keyword evidence="2 6" id="KW-0732">Signal</keyword>